<reference evidence="1" key="1">
    <citation type="submission" date="2018-02" db="EMBL/GenBank/DDBJ databases">
        <title>Rhizophora mucronata_Transcriptome.</title>
        <authorList>
            <person name="Meera S.P."/>
            <person name="Sreeshan A."/>
            <person name="Augustine A."/>
        </authorList>
    </citation>
    <scope>NUCLEOTIDE SEQUENCE</scope>
    <source>
        <tissue evidence="1">Leaf</tissue>
    </source>
</reference>
<sequence length="27" mass="3128">MFADLAARVMYLYSMVGMCCSDYFNKP</sequence>
<accession>A0A2P2P8B9</accession>
<dbReference type="AlphaFoldDB" id="A0A2P2P8B9"/>
<protein>
    <submittedName>
        <fullName evidence="1">Uncharacterized protein</fullName>
    </submittedName>
</protein>
<dbReference type="EMBL" id="GGEC01070540">
    <property type="protein sequence ID" value="MBX51024.1"/>
    <property type="molecule type" value="Transcribed_RNA"/>
</dbReference>
<organism evidence="1">
    <name type="scientific">Rhizophora mucronata</name>
    <name type="common">Asiatic mangrove</name>
    <dbReference type="NCBI Taxonomy" id="61149"/>
    <lineage>
        <taxon>Eukaryota</taxon>
        <taxon>Viridiplantae</taxon>
        <taxon>Streptophyta</taxon>
        <taxon>Embryophyta</taxon>
        <taxon>Tracheophyta</taxon>
        <taxon>Spermatophyta</taxon>
        <taxon>Magnoliopsida</taxon>
        <taxon>eudicotyledons</taxon>
        <taxon>Gunneridae</taxon>
        <taxon>Pentapetalae</taxon>
        <taxon>rosids</taxon>
        <taxon>fabids</taxon>
        <taxon>Malpighiales</taxon>
        <taxon>Rhizophoraceae</taxon>
        <taxon>Rhizophora</taxon>
    </lineage>
</organism>
<evidence type="ECO:0000313" key="1">
    <source>
        <dbReference type="EMBL" id="MBX51024.1"/>
    </source>
</evidence>
<name>A0A2P2P8B9_RHIMU</name>
<proteinExistence type="predicted"/>